<protein>
    <submittedName>
        <fullName evidence="2">Uncharacterized protein</fullName>
    </submittedName>
</protein>
<feature type="transmembrane region" description="Helical" evidence="1">
    <location>
        <begin position="6"/>
        <end position="29"/>
    </location>
</feature>
<reference evidence="2 3" key="1">
    <citation type="submission" date="2019-03" db="EMBL/GenBank/DDBJ databases">
        <title>Genomics of glacier-inhabiting Cryobacterium strains.</title>
        <authorList>
            <person name="Liu Q."/>
            <person name="Xin Y.-H."/>
        </authorList>
    </citation>
    <scope>NUCLEOTIDE SEQUENCE [LARGE SCALE GENOMIC DNA]</scope>
    <source>
        <strain evidence="2 3">Sr36</strain>
    </source>
</reference>
<gene>
    <name evidence="2" type="ORF">E3T47_04335</name>
</gene>
<evidence type="ECO:0000313" key="2">
    <source>
        <dbReference type="EMBL" id="TFD67841.1"/>
    </source>
</evidence>
<dbReference type="RefSeq" id="WP_134554616.1">
    <property type="nucleotide sequence ID" value="NZ_SOHK01000007.1"/>
</dbReference>
<evidence type="ECO:0000313" key="3">
    <source>
        <dbReference type="Proteomes" id="UP000298154"/>
    </source>
</evidence>
<organism evidence="2 3">
    <name type="scientific">Cryobacterium ruanii</name>
    <dbReference type="NCBI Taxonomy" id="1259197"/>
    <lineage>
        <taxon>Bacteria</taxon>
        <taxon>Bacillati</taxon>
        <taxon>Actinomycetota</taxon>
        <taxon>Actinomycetes</taxon>
        <taxon>Micrococcales</taxon>
        <taxon>Microbacteriaceae</taxon>
        <taxon>Cryobacterium</taxon>
    </lineage>
</organism>
<proteinExistence type="predicted"/>
<accession>A0A4V3ITM1</accession>
<keyword evidence="3" id="KW-1185">Reference proteome</keyword>
<keyword evidence="1" id="KW-1133">Transmembrane helix</keyword>
<dbReference type="AlphaFoldDB" id="A0A4V3ITM1"/>
<sequence length="108" mass="12465">MPWWSWLLIWCVLTLGLCAVLGWFAVALYRKARGTLQALEFLSDQVSAIDFDLSTATSSFGSAVFADSAVLLHNVEQHRAERTHRRQLRRDRLIVRGKLMRTARYDTR</sequence>
<name>A0A4V3ITM1_9MICO</name>
<comment type="caution">
    <text evidence="2">The sequence shown here is derived from an EMBL/GenBank/DDBJ whole genome shotgun (WGS) entry which is preliminary data.</text>
</comment>
<dbReference type="Proteomes" id="UP000298154">
    <property type="component" value="Unassembled WGS sequence"/>
</dbReference>
<keyword evidence="1" id="KW-0812">Transmembrane</keyword>
<dbReference type="OrthoDB" id="5119509at2"/>
<evidence type="ECO:0000256" key="1">
    <source>
        <dbReference type="SAM" id="Phobius"/>
    </source>
</evidence>
<dbReference type="EMBL" id="SOHK01000007">
    <property type="protein sequence ID" value="TFD67841.1"/>
    <property type="molecule type" value="Genomic_DNA"/>
</dbReference>
<keyword evidence="1" id="KW-0472">Membrane</keyword>